<evidence type="ECO:0000313" key="11">
    <source>
        <dbReference type="EMBL" id="MFC4409971.1"/>
    </source>
</evidence>
<dbReference type="Proteomes" id="UP001595817">
    <property type="component" value="Unassembled WGS sequence"/>
</dbReference>
<keyword evidence="4" id="KW-0997">Cell inner membrane</keyword>
<dbReference type="PANTHER" id="PTHR35011">
    <property type="entry name" value="2,3-DIKETO-L-GULONATE TRAP TRANSPORTER SMALL PERMEASE PROTEIN YIAM"/>
    <property type="match status" value="1"/>
</dbReference>
<evidence type="ECO:0000256" key="4">
    <source>
        <dbReference type="ARBA" id="ARBA00022519"/>
    </source>
</evidence>
<dbReference type="PANTHER" id="PTHR35011:SF5">
    <property type="entry name" value="SIALIC ACID TRAP TRANSPORTER SMALL PERMEASE PROTEIN SIAQ"/>
    <property type="match status" value="1"/>
</dbReference>
<feature type="transmembrane region" description="Helical" evidence="9">
    <location>
        <begin position="9"/>
        <end position="27"/>
    </location>
</feature>
<protein>
    <submittedName>
        <fullName evidence="11">TRAP transporter small permease</fullName>
    </submittedName>
</protein>
<comment type="similarity">
    <text evidence="8">Belongs to the TRAP transporter small permease family.</text>
</comment>
<keyword evidence="12" id="KW-1185">Reference proteome</keyword>
<feature type="transmembrane region" description="Helical" evidence="9">
    <location>
        <begin position="47"/>
        <end position="65"/>
    </location>
</feature>
<keyword evidence="6 9" id="KW-1133">Transmembrane helix</keyword>
<evidence type="ECO:0000256" key="9">
    <source>
        <dbReference type="SAM" id="Phobius"/>
    </source>
</evidence>
<keyword evidence="5 9" id="KW-0812">Transmembrane</keyword>
<reference evidence="12" key="1">
    <citation type="journal article" date="2019" name="Int. J. Syst. Evol. Microbiol.">
        <title>The Global Catalogue of Microorganisms (GCM) 10K type strain sequencing project: providing services to taxonomists for standard genome sequencing and annotation.</title>
        <authorList>
            <consortium name="The Broad Institute Genomics Platform"/>
            <consortium name="The Broad Institute Genome Sequencing Center for Infectious Disease"/>
            <person name="Wu L."/>
            <person name="Ma J."/>
        </authorList>
    </citation>
    <scope>NUCLEOTIDE SEQUENCE [LARGE SCALE GENOMIC DNA]</scope>
    <source>
        <strain evidence="12">CCUG 59778</strain>
    </source>
</reference>
<feature type="transmembrane region" description="Helical" evidence="9">
    <location>
        <begin position="126"/>
        <end position="151"/>
    </location>
</feature>
<evidence type="ECO:0000256" key="6">
    <source>
        <dbReference type="ARBA" id="ARBA00022989"/>
    </source>
</evidence>
<feature type="domain" description="Tripartite ATP-independent periplasmic transporters DctQ component" evidence="10">
    <location>
        <begin position="23"/>
        <end position="151"/>
    </location>
</feature>
<evidence type="ECO:0000256" key="5">
    <source>
        <dbReference type="ARBA" id="ARBA00022692"/>
    </source>
</evidence>
<proteinExistence type="inferred from homology"/>
<evidence type="ECO:0000256" key="3">
    <source>
        <dbReference type="ARBA" id="ARBA00022475"/>
    </source>
</evidence>
<evidence type="ECO:0000256" key="8">
    <source>
        <dbReference type="ARBA" id="ARBA00038436"/>
    </source>
</evidence>
<evidence type="ECO:0000313" key="12">
    <source>
        <dbReference type="Proteomes" id="UP001595817"/>
    </source>
</evidence>
<dbReference type="Pfam" id="PF04290">
    <property type="entry name" value="DctQ"/>
    <property type="match status" value="1"/>
</dbReference>
<evidence type="ECO:0000256" key="2">
    <source>
        <dbReference type="ARBA" id="ARBA00022448"/>
    </source>
</evidence>
<comment type="subcellular location">
    <subcellularLocation>
        <location evidence="1">Cell inner membrane</location>
        <topology evidence="1">Multi-pass membrane protein</topology>
    </subcellularLocation>
</comment>
<organism evidence="11 12">
    <name type="scientific">Chungangia koreensis</name>
    <dbReference type="NCBI Taxonomy" id="752657"/>
    <lineage>
        <taxon>Bacteria</taxon>
        <taxon>Bacillati</taxon>
        <taxon>Bacillota</taxon>
        <taxon>Bacilli</taxon>
        <taxon>Lactobacillales</taxon>
        <taxon>Chungangia</taxon>
    </lineage>
</organism>
<dbReference type="RefSeq" id="WP_378153297.1">
    <property type="nucleotide sequence ID" value="NZ_JBHSEC010000006.1"/>
</dbReference>
<dbReference type="InterPro" id="IPR055348">
    <property type="entry name" value="DctQ"/>
</dbReference>
<comment type="caution">
    <text evidence="11">The sequence shown here is derived from an EMBL/GenBank/DDBJ whole genome shotgun (WGS) entry which is preliminary data.</text>
</comment>
<accession>A0ABV8X393</accession>
<keyword evidence="7 9" id="KW-0472">Membrane</keyword>
<sequence>MDKWLKRLALGYSFVALICFIALIGILTMEIVSRYFFHNSFVWSQEFASILVCWITFLGFGKLVVDREDIMITFLVKKLDEGKQRMVGLFNSVLLTFITGAMLFYSTKLTISHMEKKTLIMKAASAWFYAPLVLLLLLLVVVSINQFFLILKGKMDPFPAEEVD</sequence>
<dbReference type="EMBL" id="JBHSEC010000006">
    <property type="protein sequence ID" value="MFC4409971.1"/>
    <property type="molecule type" value="Genomic_DNA"/>
</dbReference>
<evidence type="ECO:0000256" key="1">
    <source>
        <dbReference type="ARBA" id="ARBA00004429"/>
    </source>
</evidence>
<gene>
    <name evidence="11" type="ORF">ACFOZY_05900</name>
</gene>
<name>A0ABV8X393_9LACT</name>
<feature type="transmembrane region" description="Helical" evidence="9">
    <location>
        <begin position="86"/>
        <end position="106"/>
    </location>
</feature>
<evidence type="ECO:0000259" key="10">
    <source>
        <dbReference type="Pfam" id="PF04290"/>
    </source>
</evidence>
<keyword evidence="3" id="KW-1003">Cell membrane</keyword>
<evidence type="ECO:0000256" key="7">
    <source>
        <dbReference type="ARBA" id="ARBA00023136"/>
    </source>
</evidence>
<keyword evidence="2" id="KW-0813">Transport</keyword>
<dbReference type="InterPro" id="IPR007387">
    <property type="entry name" value="TRAP_DctQ"/>
</dbReference>